<dbReference type="Proteomes" id="UP000014760">
    <property type="component" value="Unassembled WGS sequence"/>
</dbReference>
<dbReference type="EMBL" id="AMQN01013447">
    <property type="status" value="NOT_ANNOTATED_CDS"/>
    <property type="molecule type" value="Genomic_DNA"/>
</dbReference>
<dbReference type="EnsemblMetazoa" id="CapteT192810">
    <property type="protein sequence ID" value="CapteP192810"/>
    <property type="gene ID" value="CapteG192810"/>
</dbReference>
<evidence type="ECO:0000313" key="3">
    <source>
        <dbReference type="EnsemblMetazoa" id="CapteP192810"/>
    </source>
</evidence>
<gene>
    <name evidence="2" type="ORF">CAPTEDRAFT_192810</name>
</gene>
<dbReference type="Gene3D" id="3.90.550.10">
    <property type="entry name" value="Spore Coat Polysaccharide Biosynthesis Protein SpsA, Chain A"/>
    <property type="match status" value="2"/>
</dbReference>
<proteinExistence type="predicted"/>
<reference evidence="3" key="3">
    <citation type="submission" date="2015-06" db="UniProtKB">
        <authorList>
            <consortium name="EnsemblMetazoa"/>
        </authorList>
    </citation>
    <scope>IDENTIFICATION</scope>
</reference>
<evidence type="ECO:0000313" key="4">
    <source>
        <dbReference type="Proteomes" id="UP000014760"/>
    </source>
</evidence>
<dbReference type="OrthoDB" id="2020070at2759"/>
<dbReference type="EMBL" id="AMQN01013448">
    <property type="status" value="NOT_ANNOTATED_CDS"/>
    <property type="molecule type" value="Genomic_DNA"/>
</dbReference>
<protein>
    <submittedName>
        <fullName evidence="2 3">Uncharacterized protein</fullName>
    </submittedName>
</protein>
<dbReference type="EMBL" id="AMQN01013449">
    <property type="status" value="NOT_ANNOTATED_CDS"/>
    <property type="molecule type" value="Genomic_DNA"/>
</dbReference>
<dbReference type="EMBL" id="KB310228">
    <property type="protein sequence ID" value="ELT92203.1"/>
    <property type="molecule type" value="Genomic_DNA"/>
</dbReference>
<keyword evidence="1" id="KW-0472">Membrane</keyword>
<keyword evidence="1" id="KW-0812">Transmembrane</keyword>
<dbReference type="SUPFAM" id="SSF53448">
    <property type="entry name" value="Nucleotide-diphospho-sugar transferases"/>
    <property type="match status" value="2"/>
</dbReference>
<sequence>MSPVNVWEVKVTKKTDVEIFFRYIVEGSSWANLQALLISVACFILFYNFHTNLFGKPHKISAKVDRVLRSNNAGSDPKANASATLACIVGVPCEYPYEVDFRVMVMSYDRPQSLEKCLSFLENVDTMGDTMRIEIWIDRASEGEVNEETVKVAERFRLKGNDCGVHVRERNAGITGQWTDTWRPQLGTKEIGLIVEDDVDVSPLAYRWLKAAHKTYDKRSDIQGYTLQMQNVNFFGGKMRPMFAPKNETVYMYPVLGTWGFSPHPKTWREFQDWAHDVRDKQKVKPYVPGILPTQWYKGFEKRHQEASMWEMWHIYYSYIKDLYCVYCNLKVHTGKGSSWANLQVLLILMACLILFYIFHTSLFGEPHKISATVLRSNNAGSDPKANASATLACMVGVPCEYPDEVDFRVMVMTYDRPQSLEKCLSFLENIDTMGDTMRIEIWIDRSSEGEVNEETVKVAERFRLKGNDCGVHVRERNAGITGQWTDTWRPQLGTKEIGLIVEDDVDVSPLAYRWLKAAHKTYDKRSDIQGYTLQMQNVNFFGGKMRPMFAPKNETVYMYPVLGTWGFSPHPKTWREFQDWAHDVRDKQKMKPYVPGILPTQWYKGFEKRHQEASMWEMWHIYYSYIKDLYCVYCNLKVHTGKGNVLLSWNRKEKGLHFDNKQVVKSTADLLSHWNDSFVVFPRKTIQFFYNGTIYRRV</sequence>
<feature type="transmembrane region" description="Helical" evidence="1">
    <location>
        <begin position="340"/>
        <end position="359"/>
    </location>
</feature>
<keyword evidence="4" id="KW-1185">Reference proteome</keyword>
<organism evidence="2">
    <name type="scientific">Capitella teleta</name>
    <name type="common">Polychaete worm</name>
    <dbReference type="NCBI Taxonomy" id="283909"/>
    <lineage>
        <taxon>Eukaryota</taxon>
        <taxon>Metazoa</taxon>
        <taxon>Spiralia</taxon>
        <taxon>Lophotrochozoa</taxon>
        <taxon>Annelida</taxon>
        <taxon>Polychaeta</taxon>
        <taxon>Sedentaria</taxon>
        <taxon>Scolecida</taxon>
        <taxon>Capitellidae</taxon>
        <taxon>Capitella</taxon>
    </lineage>
</organism>
<dbReference type="STRING" id="283909.R7TEM2"/>
<accession>R7TEM2</accession>
<dbReference type="AlphaFoldDB" id="R7TEM2"/>
<dbReference type="InterPro" id="IPR029044">
    <property type="entry name" value="Nucleotide-diphossugar_trans"/>
</dbReference>
<evidence type="ECO:0000313" key="2">
    <source>
        <dbReference type="EMBL" id="ELT92203.1"/>
    </source>
</evidence>
<keyword evidence="1" id="KW-1133">Transmembrane helix</keyword>
<reference evidence="2 4" key="2">
    <citation type="journal article" date="2013" name="Nature">
        <title>Insights into bilaterian evolution from three spiralian genomes.</title>
        <authorList>
            <person name="Simakov O."/>
            <person name="Marletaz F."/>
            <person name="Cho S.J."/>
            <person name="Edsinger-Gonzales E."/>
            <person name="Havlak P."/>
            <person name="Hellsten U."/>
            <person name="Kuo D.H."/>
            <person name="Larsson T."/>
            <person name="Lv J."/>
            <person name="Arendt D."/>
            <person name="Savage R."/>
            <person name="Osoegawa K."/>
            <person name="de Jong P."/>
            <person name="Grimwood J."/>
            <person name="Chapman J.A."/>
            <person name="Shapiro H."/>
            <person name="Aerts A."/>
            <person name="Otillar R.P."/>
            <person name="Terry A.Y."/>
            <person name="Boore J.L."/>
            <person name="Grigoriev I.V."/>
            <person name="Lindberg D.R."/>
            <person name="Seaver E.C."/>
            <person name="Weisblat D.A."/>
            <person name="Putnam N.H."/>
            <person name="Rokhsar D.S."/>
        </authorList>
    </citation>
    <scope>NUCLEOTIDE SEQUENCE</scope>
    <source>
        <strain evidence="2 4">I ESC-2004</strain>
    </source>
</reference>
<name>R7TEM2_CAPTE</name>
<dbReference type="PANTHER" id="PTHR33604">
    <property type="entry name" value="OSJNBA0004B13.7 PROTEIN"/>
    <property type="match status" value="1"/>
</dbReference>
<evidence type="ECO:0000256" key="1">
    <source>
        <dbReference type="SAM" id="Phobius"/>
    </source>
</evidence>
<dbReference type="HOGENOM" id="CLU_394444_0_0_1"/>
<feature type="transmembrane region" description="Helical" evidence="1">
    <location>
        <begin position="30"/>
        <end position="49"/>
    </location>
</feature>
<reference evidence="4" key="1">
    <citation type="submission" date="2012-12" db="EMBL/GenBank/DDBJ databases">
        <authorList>
            <person name="Hellsten U."/>
            <person name="Grimwood J."/>
            <person name="Chapman J.A."/>
            <person name="Shapiro H."/>
            <person name="Aerts A."/>
            <person name="Otillar R.P."/>
            <person name="Terry A.Y."/>
            <person name="Boore J.L."/>
            <person name="Simakov O."/>
            <person name="Marletaz F."/>
            <person name="Cho S.-J."/>
            <person name="Edsinger-Gonzales E."/>
            <person name="Havlak P."/>
            <person name="Kuo D.-H."/>
            <person name="Larsson T."/>
            <person name="Lv J."/>
            <person name="Arendt D."/>
            <person name="Savage R."/>
            <person name="Osoegawa K."/>
            <person name="de Jong P."/>
            <person name="Lindberg D.R."/>
            <person name="Seaver E.C."/>
            <person name="Weisblat D.A."/>
            <person name="Putnam N.H."/>
            <person name="Grigoriev I.V."/>
            <person name="Rokhsar D.S."/>
        </authorList>
    </citation>
    <scope>NUCLEOTIDE SEQUENCE</scope>
    <source>
        <strain evidence="4">I ESC-2004</strain>
    </source>
</reference>
<dbReference type="PANTHER" id="PTHR33604:SF3">
    <property type="entry name" value="OSJNBA0004B13.7 PROTEIN"/>
    <property type="match status" value="1"/>
</dbReference>